<evidence type="ECO:0000256" key="3">
    <source>
        <dbReference type="ARBA" id="ARBA00022448"/>
    </source>
</evidence>
<dbReference type="Gene3D" id="1.20.1600.10">
    <property type="entry name" value="Outer membrane efflux proteins (OEP)"/>
    <property type="match status" value="1"/>
</dbReference>
<evidence type="ECO:0000256" key="6">
    <source>
        <dbReference type="ARBA" id="ARBA00023136"/>
    </source>
</evidence>
<evidence type="ECO:0000256" key="4">
    <source>
        <dbReference type="ARBA" id="ARBA00022452"/>
    </source>
</evidence>
<keyword evidence="8" id="KW-0175">Coiled coil</keyword>
<dbReference type="InterPro" id="IPR003423">
    <property type="entry name" value="OMP_efflux"/>
</dbReference>
<dbReference type="GO" id="GO:0009279">
    <property type="term" value="C:cell outer membrane"/>
    <property type="evidence" value="ECO:0007669"/>
    <property type="project" value="UniProtKB-SubCell"/>
</dbReference>
<evidence type="ECO:0000256" key="5">
    <source>
        <dbReference type="ARBA" id="ARBA00022692"/>
    </source>
</evidence>
<dbReference type="RefSeq" id="WP_044217588.1">
    <property type="nucleotide sequence ID" value="NZ_JBKAGJ010000001.1"/>
</dbReference>
<evidence type="ECO:0000256" key="8">
    <source>
        <dbReference type="SAM" id="Coils"/>
    </source>
</evidence>
<name>A0A098S9H3_9BACT</name>
<dbReference type="EMBL" id="JPOS01000016">
    <property type="protein sequence ID" value="KGE88761.1"/>
    <property type="molecule type" value="Genomic_DNA"/>
</dbReference>
<evidence type="ECO:0000313" key="10">
    <source>
        <dbReference type="Proteomes" id="UP000029736"/>
    </source>
</evidence>
<dbReference type="PANTHER" id="PTHR30026">
    <property type="entry name" value="OUTER MEMBRANE PROTEIN TOLC"/>
    <property type="match status" value="1"/>
</dbReference>
<dbReference type="GO" id="GO:1990281">
    <property type="term" value="C:efflux pump complex"/>
    <property type="evidence" value="ECO:0007669"/>
    <property type="project" value="TreeGrafter"/>
</dbReference>
<dbReference type="GO" id="GO:0015562">
    <property type="term" value="F:efflux transmembrane transporter activity"/>
    <property type="evidence" value="ECO:0007669"/>
    <property type="project" value="InterPro"/>
</dbReference>
<evidence type="ECO:0000256" key="2">
    <source>
        <dbReference type="ARBA" id="ARBA00007613"/>
    </source>
</evidence>
<keyword evidence="5" id="KW-0812">Transmembrane</keyword>
<keyword evidence="6" id="KW-0472">Membrane</keyword>
<organism evidence="9 10">
    <name type="scientific">Phaeodactylibacter xiamenensis</name>
    <dbReference type="NCBI Taxonomy" id="1524460"/>
    <lineage>
        <taxon>Bacteria</taxon>
        <taxon>Pseudomonadati</taxon>
        <taxon>Bacteroidota</taxon>
        <taxon>Saprospiria</taxon>
        <taxon>Saprospirales</taxon>
        <taxon>Haliscomenobacteraceae</taxon>
        <taxon>Phaeodactylibacter</taxon>
    </lineage>
</organism>
<sequence>MKQIITLYLSLLPIALMAQVLPDSLQLEAFLQLAEARSLDRQQAETDLELAELDFRLFRASQRPQLLASANLPNYQRTVSEIVQPNGTVLFQPIRNNNSALGLRLTQAIPATGGTLFVQSNLQRFDDFEGNNSLYNGIPIRIGLAQPLFGFNEQKWAQQLAPVRLTEAQKQYRADRATIRTAATRLFFNFLYARTELDIAIANQESNQELFEIAQERHNLGKISDSDLMQLQVSLLSAKRSRRNAEQTYRDRAAQIRAFLGLAPEADLPYPKRPGTPPKVTLEPEAAIAEAFKNRPELDHYARRILEAEQEVARAKGQGGFQADLIASVGWTRSAQDLEQIYQSPLNEQLLQVQVSVPILDWGAQRSRVALQQARLELEQRQVQQEELDFQTDVRQTLQQVQNLQQEVQLAQSLTNLAQERFRIALESYRLGGIDITNLIISQQEKDLAMRTYIFALGDYWQAYYELQRLTLIEF</sequence>
<evidence type="ECO:0000256" key="7">
    <source>
        <dbReference type="ARBA" id="ARBA00023237"/>
    </source>
</evidence>
<dbReference type="AlphaFoldDB" id="A0A098S9H3"/>
<keyword evidence="10" id="KW-1185">Reference proteome</keyword>
<evidence type="ECO:0000313" key="9">
    <source>
        <dbReference type="EMBL" id="KGE88761.1"/>
    </source>
</evidence>
<keyword evidence="3" id="KW-0813">Transport</keyword>
<comment type="similarity">
    <text evidence="2">Belongs to the outer membrane factor (OMF) (TC 1.B.17) family.</text>
</comment>
<protein>
    <recommendedName>
        <fullName evidence="11">Transporter</fullName>
    </recommendedName>
</protein>
<dbReference type="GO" id="GO:0015288">
    <property type="term" value="F:porin activity"/>
    <property type="evidence" value="ECO:0007669"/>
    <property type="project" value="TreeGrafter"/>
</dbReference>
<keyword evidence="4" id="KW-1134">Transmembrane beta strand</keyword>
<comment type="subcellular location">
    <subcellularLocation>
        <location evidence="1">Cell outer membrane</location>
    </subcellularLocation>
</comment>
<evidence type="ECO:0000256" key="1">
    <source>
        <dbReference type="ARBA" id="ARBA00004442"/>
    </source>
</evidence>
<feature type="coiled-coil region" evidence="8">
    <location>
        <begin position="369"/>
        <end position="421"/>
    </location>
</feature>
<accession>A0A098S9H3</accession>
<keyword evidence="7" id="KW-0998">Cell outer membrane</keyword>
<dbReference type="Proteomes" id="UP000029736">
    <property type="component" value="Unassembled WGS sequence"/>
</dbReference>
<dbReference type="InterPro" id="IPR051906">
    <property type="entry name" value="TolC-like"/>
</dbReference>
<gene>
    <name evidence="9" type="ORF">IX84_06350</name>
</gene>
<dbReference type="OrthoDB" id="940457at2"/>
<evidence type="ECO:0008006" key="11">
    <source>
        <dbReference type="Google" id="ProtNLM"/>
    </source>
</evidence>
<dbReference type="Pfam" id="PF02321">
    <property type="entry name" value="OEP"/>
    <property type="match status" value="2"/>
</dbReference>
<comment type="caution">
    <text evidence="9">The sequence shown here is derived from an EMBL/GenBank/DDBJ whole genome shotgun (WGS) entry which is preliminary data.</text>
</comment>
<dbReference type="STRING" id="1524460.IX84_06350"/>
<dbReference type="PANTHER" id="PTHR30026:SF20">
    <property type="entry name" value="OUTER MEMBRANE PROTEIN TOLC"/>
    <property type="match status" value="1"/>
</dbReference>
<dbReference type="SUPFAM" id="SSF56954">
    <property type="entry name" value="Outer membrane efflux proteins (OEP)"/>
    <property type="match status" value="1"/>
</dbReference>
<reference evidence="9 10" key="1">
    <citation type="journal article" date="2014" name="Int. J. Syst. Evol. Microbiol.">
        <title>Phaeodactylibacter xiamenensis gen. nov., sp. nov., a member of the family Saprospiraceae isolated from the marine alga Phaeodactylum tricornutum.</title>
        <authorList>
            <person name="Chen Z.Jr."/>
            <person name="Lei X."/>
            <person name="Lai Q."/>
            <person name="Li Y."/>
            <person name="Zhang B."/>
            <person name="Zhang J."/>
            <person name="Zhang H."/>
            <person name="Yang L."/>
            <person name="Zheng W."/>
            <person name="Tian Y."/>
            <person name="Yu Z."/>
            <person name="Xu H.Jr."/>
            <person name="Zheng T."/>
        </authorList>
    </citation>
    <scope>NUCLEOTIDE SEQUENCE [LARGE SCALE GENOMIC DNA]</scope>
    <source>
        <strain evidence="9 10">KD52</strain>
    </source>
</reference>
<proteinExistence type="inferred from homology"/>